<keyword evidence="2" id="KW-0812">Transmembrane</keyword>
<dbReference type="EMBL" id="NMUH01004299">
    <property type="protein sequence ID" value="MQM09136.1"/>
    <property type="molecule type" value="Genomic_DNA"/>
</dbReference>
<dbReference type="InterPro" id="IPR044819">
    <property type="entry name" value="OBL-like"/>
</dbReference>
<dbReference type="Pfam" id="PF01764">
    <property type="entry name" value="Lipase_3"/>
    <property type="match status" value="1"/>
</dbReference>
<protein>
    <recommendedName>
        <fullName evidence="3">Fungal lipase-type domain-containing protein</fullName>
    </recommendedName>
</protein>
<feature type="transmembrane region" description="Helical" evidence="2">
    <location>
        <begin position="64"/>
        <end position="85"/>
    </location>
</feature>
<feature type="region of interest" description="Disordered" evidence="1">
    <location>
        <begin position="457"/>
        <end position="478"/>
    </location>
</feature>
<dbReference type="Gene3D" id="3.40.50.1820">
    <property type="entry name" value="alpha/beta hydrolase"/>
    <property type="match status" value="1"/>
</dbReference>
<gene>
    <name evidence="4" type="ORF">Taro_042002</name>
</gene>
<sequence>MDDEGARRGYWIFRLEKARIRDIFSLLFTRRTISDYDFVDSDGEPAPSPPSGGDSSADFKTRSVIAVVLAVQMMLSSASGFMASLGRGIEFLLNLPSFNGGFLSLIRRLLTASVVKPNREAKEFRSIIAHLNGPLGLGQSNLAVPAQTQDDKINLIKFLHLSIVAASRVYENEANVTDVVNNHWKNATQAFIFCDKAEDASLICVAFRGTEVFDAADWITDIDLSYISMGSGRGSVHLGFMKALGLQDGEDVVKGFPKEPPAEEDGKPLAYYAIRKQLTELAQKHPKARILVTGHSLGGALAALFPALLAYHDEKAILEKLMVIPHAQPRVGDKTFSKYMMKSIGHRYLRTVYRYDIVPRVPPTSRFLNVFAHFGTCVYYTKWNAYEEVETVPNWNYFNPIYNARMYRAAWEDLFLAFYLREGIASVVYRFVVGMLVPIFGPGIVCHSPRNYLNGAEHVNKDDKKKTTEEKSSKEKAL</sequence>
<evidence type="ECO:0000313" key="4">
    <source>
        <dbReference type="EMBL" id="MQM09136.1"/>
    </source>
</evidence>
<dbReference type="InterPro" id="IPR029058">
    <property type="entry name" value="AB_hydrolase_fold"/>
</dbReference>
<accession>A0A843WNB1</accession>
<keyword evidence="2" id="KW-0472">Membrane</keyword>
<keyword evidence="5" id="KW-1185">Reference proteome</keyword>
<evidence type="ECO:0000313" key="5">
    <source>
        <dbReference type="Proteomes" id="UP000652761"/>
    </source>
</evidence>
<feature type="compositionally biased region" description="Basic and acidic residues" evidence="1">
    <location>
        <begin position="458"/>
        <end position="478"/>
    </location>
</feature>
<dbReference type="PANTHER" id="PTHR46086:SF17">
    <property type="entry name" value="ALPHA_BETA-HYDROLASES SUPERFAMILY PROTEIN"/>
    <property type="match status" value="1"/>
</dbReference>
<dbReference type="InterPro" id="IPR002921">
    <property type="entry name" value="Fungal_lipase-type"/>
</dbReference>
<organism evidence="4 5">
    <name type="scientific">Colocasia esculenta</name>
    <name type="common">Wild taro</name>
    <name type="synonym">Arum esculentum</name>
    <dbReference type="NCBI Taxonomy" id="4460"/>
    <lineage>
        <taxon>Eukaryota</taxon>
        <taxon>Viridiplantae</taxon>
        <taxon>Streptophyta</taxon>
        <taxon>Embryophyta</taxon>
        <taxon>Tracheophyta</taxon>
        <taxon>Spermatophyta</taxon>
        <taxon>Magnoliopsida</taxon>
        <taxon>Liliopsida</taxon>
        <taxon>Araceae</taxon>
        <taxon>Aroideae</taxon>
        <taxon>Colocasieae</taxon>
        <taxon>Colocasia</taxon>
    </lineage>
</organism>
<dbReference type="Proteomes" id="UP000652761">
    <property type="component" value="Unassembled WGS sequence"/>
</dbReference>
<proteinExistence type="predicted"/>
<dbReference type="AlphaFoldDB" id="A0A843WNB1"/>
<evidence type="ECO:0000256" key="2">
    <source>
        <dbReference type="SAM" id="Phobius"/>
    </source>
</evidence>
<dbReference type="CDD" id="cd00519">
    <property type="entry name" value="Lipase_3"/>
    <property type="match status" value="1"/>
</dbReference>
<dbReference type="SUPFAM" id="SSF53474">
    <property type="entry name" value="alpha/beta-Hydrolases"/>
    <property type="match status" value="1"/>
</dbReference>
<dbReference type="GO" id="GO:0006629">
    <property type="term" value="P:lipid metabolic process"/>
    <property type="evidence" value="ECO:0007669"/>
    <property type="project" value="InterPro"/>
</dbReference>
<dbReference type="OrthoDB" id="438440at2759"/>
<dbReference type="GO" id="GO:0004806">
    <property type="term" value="F:triacylglycerol lipase activity"/>
    <property type="evidence" value="ECO:0007669"/>
    <property type="project" value="InterPro"/>
</dbReference>
<dbReference type="PANTHER" id="PTHR46086">
    <property type="entry name" value="ALPHA/BETA-HYDROLASES SUPERFAMILY PROTEIN"/>
    <property type="match status" value="1"/>
</dbReference>
<evidence type="ECO:0000259" key="3">
    <source>
        <dbReference type="Pfam" id="PF01764"/>
    </source>
</evidence>
<evidence type="ECO:0000256" key="1">
    <source>
        <dbReference type="SAM" id="MobiDB-lite"/>
    </source>
</evidence>
<name>A0A843WNB1_COLES</name>
<comment type="caution">
    <text evidence="4">The sequence shown here is derived from an EMBL/GenBank/DDBJ whole genome shotgun (WGS) entry which is preliminary data.</text>
</comment>
<feature type="domain" description="Fungal lipase-type" evidence="3">
    <location>
        <begin position="205"/>
        <end position="364"/>
    </location>
</feature>
<reference evidence="4" key="1">
    <citation type="submission" date="2017-07" db="EMBL/GenBank/DDBJ databases">
        <title>Taro Niue Genome Assembly and Annotation.</title>
        <authorList>
            <person name="Atibalentja N."/>
            <person name="Keating K."/>
            <person name="Fields C.J."/>
        </authorList>
    </citation>
    <scope>NUCLEOTIDE SEQUENCE</scope>
    <source>
        <strain evidence="4">Niue_2</strain>
        <tissue evidence="4">Leaf</tissue>
    </source>
</reference>
<keyword evidence="2" id="KW-1133">Transmembrane helix</keyword>